<comment type="caution">
    <text evidence="2">The sequence shown here is derived from an EMBL/GenBank/DDBJ whole genome shotgun (WGS) entry which is preliminary data.</text>
</comment>
<proteinExistence type="predicted"/>
<dbReference type="AlphaFoldDB" id="A0A821WCV8"/>
<protein>
    <recommendedName>
        <fullName evidence="4">Beta-casein</fullName>
    </recommendedName>
</protein>
<keyword evidence="3" id="KW-1185">Reference proteome</keyword>
<reference evidence="2" key="1">
    <citation type="submission" date="2021-02" db="EMBL/GenBank/DDBJ databases">
        <authorList>
            <person name="Steward A R."/>
        </authorList>
    </citation>
    <scope>NUCLEOTIDE SEQUENCE</scope>
</reference>
<evidence type="ECO:0000313" key="2">
    <source>
        <dbReference type="EMBL" id="CAF4922827.1"/>
    </source>
</evidence>
<sequence>MLVLISILPILSCVTAQCLRPTVLCDQPKLSPCAPSLLIEPEYTALGCLQPTITPYGTLSEVPLFPLLANPEVPLSMLPAASPISALIHPFSCIYPPALPCNCGSHFLKKIPIPPPFI</sequence>
<evidence type="ECO:0008006" key="4">
    <source>
        <dbReference type="Google" id="ProtNLM"/>
    </source>
</evidence>
<evidence type="ECO:0000313" key="3">
    <source>
        <dbReference type="Proteomes" id="UP000663880"/>
    </source>
</evidence>
<accession>A0A821WCV8</accession>
<gene>
    <name evidence="2" type="ORF">PMACD_LOCUS13181</name>
</gene>
<organism evidence="2 3">
    <name type="scientific">Pieris macdunnoughi</name>
    <dbReference type="NCBI Taxonomy" id="345717"/>
    <lineage>
        <taxon>Eukaryota</taxon>
        <taxon>Metazoa</taxon>
        <taxon>Ecdysozoa</taxon>
        <taxon>Arthropoda</taxon>
        <taxon>Hexapoda</taxon>
        <taxon>Insecta</taxon>
        <taxon>Pterygota</taxon>
        <taxon>Neoptera</taxon>
        <taxon>Endopterygota</taxon>
        <taxon>Lepidoptera</taxon>
        <taxon>Glossata</taxon>
        <taxon>Ditrysia</taxon>
        <taxon>Papilionoidea</taxon>
        <taxon>Pieridae</taxon>
        <taxon>Pierinae</taxon>
        <taxon>Pieris</taxon>
    </lineage>
</organism>
<dbReference type="Proteomes" id="UP000663880">
    <property type="component" value="Unassembled WGS sequence"/>
</dbReference>
<dbReference type="OrthoDB" id="6878126at2759"/>
<evidence type="ECO:0000256" key="1">
    <source>
        <dbReference type="SAM" id="SignalP"/>
    </source>
</evidence>
<feature type="signal peptide" evidence="1">
    <location>
        <begin position="1"/>
        <end position="16"/>
    </location>
</feature>
<keyword evidence="1" id="KW-0732">Signal</keyword>
<dbReference type="EMBL" id="CAJOBZ010000061">
    <property type="protein sequence ID" value="CAF4922827.1"/>
    <property type="molecule type" value="Genomic_DNA"/>
</dbReference>
<name>A0A821WCV8_9NEOP</name>
<feature type="chain" id="PRO_5032607635" description="Beta-casein" evidence="1">
    <location>
        <begin position="17"/>
        <end position="118"/>
    </location>
</feature>